<name>A0A9N9JC53_9GLOM</name>
<evidence type="ECO:0000313" key="2">
    <source>
        <dbReference type="Proteomes" id="UP000789508"/>
    </source>
</evidence>
<dbReference type="EMBL" id="CAJVPS010054322">
    <property type="protein sequence ID" value="CAG8773870.1"/>
    <property type="molecule type" value="Genomic_DNA"/>
</dbReference>
<organism evidence="1 2">
    <name type="scientific">Ambispora leptoticha</name>
    <dbReference type="NCBI Taxonomy" id="144679"/>
    <lineage>
        <taxon>Eukaryota</taxon>
        <taxon>Fungi</taxon>
        <taxon>Fungi incertae sedis</taxon>
        <taxon>Mucoromycota</taxon>
        <taxon>Glomeromycotina</taxon>
        <taxon>Glomeromycetes</taxon>
        <taxon>Archaeosporales</taxon>
        <taxon>Ambisporaceae</taxon>
        <taxon>Ambispora</taxon>
    </lineage>
</organism>
<comment type="caution">
    <text evidence="1">The sequence shown here is derived from an EMBL/GenBank/DDBJ whole genome shotgun (WGS) entry which is preliminary data.</text>
</comment>
<gene>
    <name evidence="1" type="ORF">ALEPTO_LOCUS14290</name>
</gene>
<keyword evidence="2" id="KW-1185">Reference proteome</keyword>
<feature type="non-terminal residue" evidence="1">
    <location>
        <position position="1"/>
    </location>
</feature>
<accession>A0A9N9JC53</accession>
<proteinExistence type="predicted"/>
<protein>
    <submittedName>
        <fullName evidence="1">2601_t:CDS:1</fullName>
    </submittedName>
</protein>
<evidence type="ECO:0000313" key="1">
    <source>
        <dbReference type="EMBL" id="CAG8773870.1"/>
    </source>
</evidence>
<dbReference type="AlphaFoldDB" id="A0A9N9JC53"/>
<dbReference type="Proteomes" id="UP000789508">
    <property type="component" value="Unassembled WGS sequence"/>
</dbReference>
<sequence>WMALMFMYDVSCQILTIRGPNTVFCHPLDSNRRPCECDPGVLTTTLSDPG</sequence>
<feature type="non-terminal residue" evidence="1">
    <location>
        <position position="50"/>
    </location>
</feature>
<reference evidence="1" key="1">
    <citation type="submission" date="2021-06" db="EMBL/GenBank/DDBJ databases">
        <authorList>
            <person name="Kallberg Y."/>
            <person name="Tangrot J."/>
            <person name="Rosling A."/>
        </authorList>
    </citation>
    <scope>NUCLEOTIDE SEQUENCE</scope>
    <source>
        <strain evidence="1">FL130A</strain>
    </source>
</reference>